<dbReference type="Pfam" id="PF00462">
    <property type="entry name" value="Glutaredoxin"/>
    <property type="match status" value="1"/>
</dbReference>
<dbReference type="InterPro" id="IPR036249">
    <property type="entry name" value="Thioredoxin-like_sf"/>
</dbReference>
<gene>
    <name evidence="2" type="primary">nrdH</name>
    <name evidence="2" type="ORF">Hs20B_04270</name>
</gene>
<dbReference type="InterPro" id="IPR002109">
    <property type="entry name" value="Glutaredoxin"/>
</dbReference>
<dbReference type="EMBL" id="BLLH01000001">
    <property type="protein sequence ID" value="GFH40029.1"/>
    <property type="molecule type" value="Genomic_DNA"/>
</dbReference>
<evidence type="ECO:0000313" key="3">
    <source>
        <dbReference type="Proteomes" id="UP000475928"/>
    </source>
</evidence>
<dbReference type="CDD" id="cd02976">
    <property type="entry name" value="NrdH"/>
    <property type="match status" value="1"/>
</dbReference>
<keyword evidence="3" id="KW-1185">Reference proteome</keyword>
<accession>A0A6A0B3W0</accession>
<dbReference type="SUPFAM" id="SSF52833">
    <property type="entry name" value="Thioredoxin-like"/>
    <property type="match status" value="1"/>
</dbReference>
<dbReference type="Proteomes" id="UP000475928">
    <property type="component" value="Unassembled WGS sequence"/>
</dbReference>
<feature type="domain" description="Glutaredoxin" evidence="1">
    <location>
        <begin position="1"/>
        <end position="42"/>
    </location>
</feature>
<organism evidence="2 3">
    <name type="scientific">Pseudolactococcus insecticola</name>
    <dbReference type="NCBI Taxonomy" id="2709158"/>
    <lineage>
        <taxon>Bacteria</taxon>
        <taxon>Bacillati</taxon>
        <taxon>Bacillota</taxon>
        <taxon>Bacilli</taxon>
        <taxon>Lactobacillales</taxon>
        <taxon>Streptococcaceae</taxon>
        <taxon>Pseudolactococcus</taxon>
    </lineage>
</organism>
<dbReference type="Gene3D" id="3.40.30.10">
    <property type="entry name" value="Glutaredoxin"/>
    <property type="match status" value="1"/>
</dbReference>
<comment type="caution">
    <text evidence="2">The sequence shown here is derived from an EMBL/GenBank/DDBJ whole genome shotgun (WGS) entry which is preliminary data.</text>
</comment>
<protein>
    <submittedName>
        <fullName evidence="2">Glutaredoxin-like protein NrdH</fullName>
    </submittedName>
</protein>
<evidence type="ECO:0000259" key="1">
    <source>
        <dbReference type="Pfam" id="PF00462"/>
    </source>
</evidence>
<reference evidence="2 3" key="1">
    <citation type="submission" date="2020-02" db="EMBL/GenBank/DDBJ databases">
        <title>Draft genome sequence of Lactococcus sp. Hs20B0-1.</title>
        <authorList>
            <person name="Noda S."/>
            <person name="Yuki M."/>
            <person name="Ohkuma M."/>
        </authorList>
    </citation>
    <scope>NUCLEOTIDE SEQUENCE [LARGE SCALE GENOMIC DNA]</scope>
    <source>
        <strain evidence="2 3">Hs20B0-1</strain>
    </source>
</reference>
<name>A0A6A0B3W0_9LACT</name>
<proteinExistence type="predicted"/>
<sequence>MVKKWLDDKSVDFKEINIDEEPAYIEQIKSMGFMAAPVIIKDDIAFSGFRPAELAKLA</sequence>
<evidence type="ECO:0000313" key="2">
    <source>
        <dbReference type="EMBL" id="GFH40029.1"/>
    </source>
</evidence>
<dbReference type="AlphaFoldDB" id="A0A6A0B3W0"/>